<organism evidence="1 2">
    <name type="scientific">Cetraspora pellucida</name>
    <dbReference type="NCBI Taxonomy" id="1433469"/>
    <lineage>
        <taxon>Eukaryota</taxon>
        <taxon>Fungi</taxon>
        <taxon>Fungi incertae sedis</taxon>
        <taxon>Mucoromycota</taxon>
        <taxon>Glomeromycotina</taxon>
        <taxon>Glomeromycetes</taxon>
        <taxon>Diversisporales</taxon>
        <taxon>Gigasporaceae</taxon>
        <taxon>Cetraspora</taxon>
    </lineage>
</organism>
<reference evidence="1" key="1">
    <citation type="submission" date="2021-06" db="EMBL/GenBank/DDBJ databases">
        <authorList>
            <person name="Kallberg Y."/>
            <person name="Tangrot J."/>
            <person name="Rosling A."/>
        </authorList>
    </citation>
    <scope>NUCLEOTIDE SEQUENCE</scope>
    <source>
        <strain evidence="1">FL966</strain>
    </source>
</reference>
<comment type="caution">
    <text evidence="1">The sequence shown here is derived from an EMBL/GenBank/DDBJ whole genome shotgun (WGS) entry which is preliminary data.</text>
</comment>
<feature type="non-terminal residue" evidence="1">
    <location>
        <position position="95"/>
    </location>
</feature>
<keyword evidence="2" id="KW-1185">Reference proteome</keyword>
<evidence type="ECO:0000313" key="2">
    <source>
        <dbReference type="Proteomes" id="UP000789759"/>
    </source>
</evidence>
<accession>A0A9N9K461</accession>
<sequence>MYDLIILISEPSESDKIYKWRSNERDCKKEYNNKEIFIKLKNEIPLLAKWFIAKVSAVDELLSEIYINVKTLIKTKPIKLTNYCIAFKFEKAIGA</sequence>
<dbReference type="AlphaFoldDB" id="A0A9N9K461"/>
<dbReference type="EMBL" id="CAJVQA010035247">
    <property type="protein sequence ID" value="CAG8806876.1"/>
    <property type="molecule type" value="Genomic_DNA"/>
</dbReference>
<name>A0A9N9K461_9GLOM</name>
<protein>
    <submittedName>
        <fullName evidence="1">958_t:CDS:1</fullName>
    </submittedName>
</protein>
<proteinExistence type="predicted"/>
<evidence type="ECO:0000313" key="1">
    <source>
        <dbReference type="EMBL" id="CAG8806876.1"/>
    </source>
</evidence>
<gene>
    <name evidence="1" type="ORF">CPELLU_LOCUS18244</name>
</gene>
<dbReference type="Proteomes" id="UP000789759">
    <property type="component" value="Unassembled WGS sequence"/>
</dbReference>